<dbReference type="Proteomes" id="UP000286931">
    <property type="component" value="Unassembled WGS sequence"/>
</dbReference>
<name>A0A401YX79_9ACTN</name>
<dbReference type="OrthoDB" id="3298440at2"/>
<dbReference type="SUPFAM" id="SSF54427">
    <property type="entry name" value="NTF2-like"/>
    <property type="match status" value="1"/>
</dbReference>
<keyword evidence="2" id="KW-1185">Reference proteome</keyword>
<dbReference type="GO" id="GO:0016987">
    <property type="term" value="F:sigma factor activity"/>
    <property type="evidence" value="ECO:0007669"/>
    <property type="project" value="TreeGrafter"/>
</dbReference>
<evidence type="ECO:0000313" key="2">
    <source>
        <dbReference type="Proteomes" id="UP000286931"/>
    </source>
</evidence>
<gene>
    <name evidence="1" type="ORF">EHYA_06894</name>
</gene>
<comment type="caution">
    <text evidence="1">The sequence shown here is derived from an EMBL/GenBank/DDBJ whole genome shotgun (WGS) entry which is preliminary data.</text>
</comment>
<dbReference type="PANTHER" id="PTHR30173:SF43">
    <property type="entry name" value="ECF RNA POLYMERASE SIGMA FACTOR SIGI-RELATED"/>
    <property type="match status" value="1"/>
</dbReference>
<proteinExistence type="predicted"/>
<dbReference type="PANTHER" id="PTHR30173">
    <property type="entry name" value="SIGMA 19 FACTOR"/>
    <property type="match status" value="1"/>
</dbReference>
<dbReference type="EMBL" id="BIFH01000031">
    <property type="protein sequence ID" value="GCD99181.1"/>
    <property type="molecule type" value="Genomic_DNA"/>
</dbReference>
<protein>
    <submittedName>
        <fullName evidence="1">RNA polymerase sigma factor</fullName>
    </submittedName>
</protein>
<dbReference type="Gene3D" id="3.10.450.50">
    <property type="match status" value="1"/>
</dbReference>
<accession>A0A401YX79</accession>
<reference evidence="1 2" key="1">
    <citation type="submission" date="2018-12" db="EMBL/GenBank/DDBJ databases">
        <title>Draft genome sequence of Embleya hyalina NBRC 13850T.</title>
        <authorList>
            <person name="Komaki H."/>
            <person name="Hosoyama A."/>
            <person name="Kimura A."/>
            <person name="Ichikawa N."/>
            <person name="Tamura T."/>
        </authorList>
    </citation>
    <scope>NUCLEOTIDE SEQUENCE [LARGE SCALE GENOMIC DNA]</scope>
    <source>
        <strain evidence="1 2">NBRC 13850</strain>
    </source>
</reference>
<dbReference type="AlphaFoldDB" id="A0A401YX79"/>
<organism evidence="1 2">
    <name type="scientific">Embleya hyalina</name>
    <dbReference type="NCBI Taxonomy" id="516124"/>
    <lineage>
        <taxon>Bacteria</taxon>
        <taxon>Bacillati</taxon>
        <taxon>Actinomycetota</taxon>
        <taxon>Actinomycetes</taxon>
        <taxon>Kitasatosporales</taxon>
        <taxon>Streptomycetaceae</taxon>
        <taxon>Embleya</taxon>
    </lineage>
</organism>
<sequence length="305" mass="32598">MPVAHADDAVPIAELWEERRHLMDVAYWMLGGVREAEGVIAEAYGCWYGLSDGARAEIATPRSWLARAVGGLCLARLALPANVRTRAAGERAVAIGAVAYATLEREVGAVLLSTLDSLSTAERAAFVANDVSGTVPGAVAESVGRPERVCVESAERVRRSLAARRSRPTTPEQQDAVARAVWDACVAEDSAVLASLLAPDATVFFDGGGKLRALIEPVRGNERVAGSLLTLLARHPRTTLRTHSVNGRTGLVVRYDEQVVGVIGLDVAGRLVVRVWVVLNPDKLLSWNPPGVPPPRNNTLRVRGD</sequence>
<dbReference type="InterPro" id="IPR032710">
    <property type="entry name" value="NTF2-like_dom_sf"/>
</dbReference>
<dbReference type="InterPro" id="IPR052704">
    <property type="entry name" value="ECF_Sigma-70_Domain"/>
</dbReference>
<evidence type="ECO:0000313" key="1">
    <source>
        <dbReference type="EMBL" id="GCD99181.1"/>
    </source>
</evidence>